<dbReference type="GO" id="GO:0004527">
    <property type="term" value="F:exonuclease activity"/>
    <property type="evidence" value="ECO:0007669"/>
    <property type="project" value="UniProtKB-KW"/>
</dbReference>
<dbReference type="Pfam" id="PF13558">
    <property type="entry name" value="SbcC_Walker_B"/>
    <property type="match status" value="1"/>
</dbReference>
<dbReference type="PANTHER" id="PTHR32114:SF2">
    <property type="entry name" value="ABC TRANSPORTER ABCH.3"/>
    <property type="match status" value="1"/>
</dbReference>
<dbReference type="GO" id="GO:0016887">
    <property type="term" value="F:ATP hydrolysis activity"/>
    <property type="evidence" value="ECO:0007669"/>
    <property type="project" value="InterPro"/>
</dbReference>
<dbReference type="Pfam" id="PF13476">
    <property type="entry name" value="AAA_23"/>
    <property type="match status" value="1"/>
</dbReference>
<evidence type="ECO:0000256" key="4">
    <source>
        <dbReference type="SAM" id="Coils"/>
    </source>
</evidence>
<evidence type="ECO:0000313" key="8">
    <source>
        <dbReference type="Proteomes" id="UP000199413"/>
    </source>
</evidence>
<evidence type="ECO:0000256" key="5">
    <source>
        <dbReference type="SAM" id="MobiDB-lite"/>
    </source>
</evidence>
<evidence type="ECO:0000313" key="7">
    <source>
        <dbReference type="EMBL" id="SCL26176.1"/>
    </source>
</evidence>
<organism evidence="7 8">
    <name type="scientific">Micromonospora rhizosphaerae</name>
    <dbReference type="NCBI Taxonomy" id="568872"/>
    <lineage>
        <taxon>Bacteria</taxon>
        <taxon>Bacillati</taxon>
        <taxon>Actinomycetota</taxon>
        <taxon>Actinomycetes</taxon>
        <taxon>Micromonosporales</taxon>
        <taxon>Micromonosporaceae</taxon>
        <taxon>Micromonospora</taxon>
    </lineage>
</organism>
<dbReference type="PANTHER" id="PTHR32114">
    <property type="entry name" value="ABC TRANSPORTER ABCH.3"/>
    <property type="match status" value="1"/>
</dbReference>
<evidence type="ECO:0000256" key="2">
    <source>
        <dbReference type="ARBA" id="ARBA00011322"/>
    </source>
</evidence>
<dbReference type="Proteomes" id="UP000199413">
    <property type="component" value="Unassembled WGS sequence"/>
</dbReference>
<dbReference type="Gene3D" id="3.40.50.300">
    <property type="entry name" value="P-loop containing nucleotide triphosphate hydrolases"/>
    <property type="match status" value="2"/>
</dbReference>
<keyword evidence="7" id="KW-0540">Nuclease</keyword>
<dbReference type="SUPFAM" id="SSF52540">
    <property type="entry name" value="P-loop containing nucleoside triphosphate hydrolases"/>
    <property type="match status" value="1"/>
</dbReference>
<protein>
    <recommendedName>
        <fullName evidence="3">Nuclease SbcCD subunit C</fullName>
    </recommendedName>
</protein>
<reference evidence="8" key="1">
    <citation type="submission" date="2016-06" db="EMBL/GenBank/DDBJ databases">
        <authorList>
            <person name="Varghese N."/>
            <person name="Submissions Spin"/>
        </authorList>
    </citation>
    <scope>NUCLEOTIDE SEQUENCE [LARGE SCALE GENOMIC DNA]</scope>
    <source>
        <strain evidence="8">DSM 45431</strain>
    </source>
</reference>
<dbReference type="InterPro" id="IPR027417">
    <property type="entry name" value="P-loop_NTPase"/>
</dbReference>
<dbReference type="GO" id="GO:0006302">
    <property type="term" value="P:double-strand break repair"/>
    <property type="evidence" value="ECO:0007669"/>
    <property type="project" value="InterPro"/>
</dbReference>
<dbReference type="STRING" id="568872.GA0070624_3253"/>
<proteinExistence type="inferred from homology"/>
<dbReference type="InterPro" id="IPR038729">
    <property type="entry name" value="Rad50/SbcC_AAA"/>
</dbReference>
<dbReference type="AlphaFoldDB" id="A0A1C6S9U5"/>
<keyword evidence="7" id="KW-0378">Hydrolase</keyword>
<dbReference type="OrthoDB" id="9795626at2"/>
<name>A0A1C6S9U5_9ACTN</name>
<evidence type="ECO:0000259" key="6">
    <source>
        <dbReference type="Pfam" id="PF13476"/>
    </source>
</evidence>
<feature type="coiled-coil region" evidence="4">
    <location>
        <begin position="763"/>
        <end position="790"/>
    </location>
</feature>
<feature type="domain" description="Rad50/SbcC-type AAA" evidence="6">
    <location>
        <begin position="6"/>
        <end position="204"/>
    </location>
</feature>
<keyword evidence="8" id="KW-1185">Reference proteome</keyword>
<evidence type="ECO:0000256" key="3">
    <source>
        <dbReference type="ARBA" id="ARBA00013368"/>
    </source>
</evidence>
<keyword evidence="7" id="KW-0269">Exonuclease</keyword>
<evidence type="ECO:0000256" key="1">
    <source>
        <dbReference type="ARBA" id="ARBA00006930"/>
    </source>
</evidence>
<feature type="region of interest" description="Disordered" evidence="5">
    <location>
        <begin position="715"/>
        <end position="736"/>
    </location>
</feature>
<keyword evidence="4" id="KW-0175">Coiled coil</keyword>
<dbReference type="EMBL" id="FMHV01000002">
    <property type="protein sequence ID" value="SCL26176.1"/>
    <property type="molecule type" value="Genomic_DNA"/>
</dbReference>
<sequence length="1102" mass="117615">MRPVLLEMTGFGSFREPATVDFNDADFFALVGPTGAGKSTVIDAMTFALYGSVPRWDDRRTVSLALSPAVNRGVVRLVFDVGASRYVAARELRRTRVGVGIHSGRLERLIDPTRLGSTDDETELIAADGRVNAAVEELLGLSFDHFCSCVVLPQGDFAEFLHAKPADRQKILTRLLGIGMYETIGQRANAEAAEAKQRVAFLDEQIGRLATVTPEALGEANQRVQQLTALKDQVVTILSELATSTAAVDEARRNTDRIREETQLLGGVALPSDLEIRAERLAEATGAADRATEAFALAEKADDIARATFETAAAERGFLEHAKRNHAERSQLEQQLPGAENDRAEAAKTLAAVTAERDLAMQTAAAAQAASETAKAEAKAARERVETVRSQYEKLSRLSVPTGIDEIQEREVSVKSALAAAGRRLAEAEEAESDARRDVEAAPARSALDQAKHHHAELTKLAAAEPDLITRADRARAEVTARQAALDEAIRAVDQARLARNEAGRAEAASVLRPHLVAGKPCPVCEHPVEELPAPLEHETVAATEKALATAERHRDTAARQHTAALAQEQKATDALAAAREKTAELRRALTGEWADESAVDGELSRLDGLNARLKNAGVTLRKARAAHETASHAVAALAKTYAEARTALTAARDPLVSLGAPPVDGLDLADAWHTLASWSGQMAGADAKLLQQAEAEERKADAESSSMAARLKQAHGEVERLDTASMAAERSDRETELALRTKNDRLRNLAEALAAAPSSAEVAAELARIDQLEAEAKVAQGELKKARAGRDSAIQALASLKAQEQTAWKDLRAARDLLVPLGAPPIREEDLRTAWAEIVGWAEQEVSRRKVTFATAQAALAAAEHHRGEKELALGQALGQVGIAISPASAADTVSAAVAAELERARAHVQSIEAQLSQLADLRSSRTKSHEEHAVASTLGGLLRSNEFPRWLVASALDVLVQDASASLAELSGGQFNLAHENGEFVVIDHNNADLPRPVKTLSGGETFQASLALALALSAQITTLAAAGSARLDSIFLDEGFGTLDEVTLETVASTLENLASQGNRMVGVVTHVSVLADRVPVKFRVSRDQFGSAIMKDSL</sequence>
<comment type="similarity">
    <text evidence="1">Belongs to the SMC family. SbcC subfamily.</text>
</comment>
<comment type="subunit">
    <text evidence="2">Heterodimer of SbcC and SbcD.</text>
</comment>
<gene>
    <name evidence="7" type="ORF">GA0070624_3253</name>
</gene>
<accession>A0A1C6S9U5</accession>
<feature type="region of interest" description="Disordered" evidence="5">
    <location>
        <begin position="426"/>
        <end position="455"/>
    </location>
</feature>